<proteinExistence type="predicted"/>
<dbReference type="Gene3D" id="3.40.50.150">
    <property type="entry name" value="Vaccinia Virus protein VP39"/>
    <property type="match status" value="1"/>
</dbReference>
<dbReference type="InterPro" id="IPR029063">
    <property type="entry name" value="SAM-dependent_MTases_sf"/>
</dbReference>
<dbReference type="Pfam" id="PF01564">
    <property type="entry name" value="Spermine_synth"/>
    <property type="match status" value="1"/>
</dbReference>
<name>A0A8S1GS36_9PELO</name>
<accession>A0A8S1GS36</accession>
<dbReference type="OrthoDB" id="411785at2759"/>
<protein>
    <recommendedName>
        <fullName evidence="5">Methyltransferase-like protein 13</fullName>
    </recommendedName>
</protein>
<organism evidence="3 4">
    <name type="scientific">Caenorhabditis auriculariae</name>
    <dbReference type="NCBI Taxonomy" id="2777116"/>
    <lineage>
        <taxon>Eukaryota</taxon>
        <taxon>Metazoa</taxon>
        <taxon>Ecdysozoa</taxon>
        <taxon>Nematoda</taxon>
        <taxon>Chromadorea</taxon>
        <taxon>Rhabditida</taxon>
        <taxon>Rhabditina</taxon>
        <taxon>Rhabditomorpha</taxon>
        <taxon>Rhabditoidea</taxon>
        <taxon>Rhabditidae</taxon>
        <taxon>Peloderinae</taxon>
        <taxon>Caenorhabditis</taxon>
    </lineage>
</organism>
<evidence type="ECO:0008006" key="5">
    <source>
        <dbReference type="Google" id="ProtNLM"/>
    </source>
</evidence>
<evidence type="ECO:0000313" key="4">
    <source>
        <dbReference type="Proteomes" id="UP000835052"/>
    </source>
</evidence>
<reference evidence="3" key="1">
    <citation type="submission" date="2020-10" db="EMBL/GenBank/DDBJ databases">
        <authorList>
            <person name="Kikuchi T."/>
        </authorList>
    </citation>
    <scope>NUCLEOTIDE SEQUENCE</scope>
    <source>
        <strain evidence="3">NKZ352</strain>
    </source>
</reference>
<keyword evidence="1" id="KW-0620">Polyamine biosynthesis</keyword>
<gene>
    <name evidence="3" type="ORF">CAUJ_LOCUS1497</name>
</gene>
<dbReference type="EMBL" id="CAJGYM010000002">
    <property type="protein sequence ID" value="CAD6185578.1"/>
    <property type="molecule type" value="Genomic_DNA"/>
</dbReference>
<evidence type="ECO:0000256" key="2">
    <source>
        <dbReference type="SAM" id="Phobius"/>
    </source>
</evidence>
<dbReference type="SUPFAM" id="SSF53335">
    <property type="entry name" value="S-adenosyl-L-methionine-dependent methyltransferases"/>
    <property type="match status" value="1"/>
</dbReference>
<dbReference type="CDD" id="cd02440">
    <property type="entry name" value="AdoMet_MTases"/>
    <property type="match status" value="1"/>
</dbReference>
<keyword evidence="2" id="KW-0472">Membrane</keyword>
<sequence length="367" mass="41797">MAQGILHLPPISKHNQKARKFFSTHYLWRFRYATVLIVCVFFYITLYYYALYSPVILDNGFAGNVNNSLVDSKAGHNYMIIAHGCSPETDRCYSVVDQIVPENERKNEKALEEVVERHMVVDGFEETSDTIVRIYSPQGFKFSESDSRMWTIDHRSLRAQYIAALISAPFLVTALSLVETENQNKSVLEIGLGGGSFDMFIHEFYPQVSITAVELDPMVAKLANQWFGVKENDRRRTIVDDGMDFIRQSQKRGDSYDVVVIDACDVNMNVPCPVKEFRKPENLMAMKSILKENGALVFNLLTLEENVKEVNKQIVESICEPFSSCLRIALKAEVNEVIICMKYKVSDAGAQLSFYEQSFDTQGRIPQ</sequence>
<feature type="transmembrane region" description="Helical" evidence="2">
    <location>
        <begin position="30"/>
        <end position="50"/>
    </location>
</feature>
<dbReference type="Proteomes" id="UP000835052">
    <property type="component" value="Unassembled WGS sequence"/>
</dbReference>
<dbReference type="AlphaFoldDB" id="A0A8S1GS36"/>
<dbReference type="PANTHER" id="PTHR43317">
    <property type="entry name" value="THERMOSPERMINE SYNTHASE ACAULIS5"/>
    <property type="match status" value="1"/>
</dbReference>
<evidence type="ECO:0000256" key="1">
    <source>
        <dbReference type="ARBA" id="ARBA00023115"/>
    </source>
</evidence>
<evidence type="ECO:0000313" key="3">
    <source>
        <dbReference type="EMBL" id="CAD6185578.1"/>
    </source>
</evidence>
<dbReference type="PANTHER" id="PTHR43317:SF1">
    <property type="entry name" value="THERMOSPERMINE SYNTHASE ACAULIS5"/>
    <property type="match status" value="1"/>
</dbReference>
<keyword evidence="2" id="KW-1133">Transmembrane helix</keyword>
<comment type="caution">
    <text evidence="3">The sequence shown here is derived from an EMBL/GenBank/DDBJ whole genome shotgun (WGS) entry which is preliminary data.</text>
</comment>
<dbReference type="GO" id="GO:0006596">
    <property type="term" value="P:polyamine biosynthetic process"/>
    <property type="evidence" value="ECO:0007669"/>
    <property type="project" value="UniProtKB-KW"/>
</dbReference>
<keyword evidence="4" id="KW-1185">Reference proteome</keyword>
<keyword evidence="2" id="KW-0812">Transmembrane</keyword>